<accession>A0A2V1DFN1</accession>
<gene>
    <name evidence="3" type="ORF">DM02DRAFT_686865</name>
</gene>
<evidence type="ECO:0000313" key="3">
    <source>
        <dbReference type="EMBL" id="PVH96848.1"/>
    </source>
</evidence>
<name>A0A2V1DFN1_9PLEO</name>
<protein>
    <submittedName>
        <fullName evidence="3">NAD(P)-binding protein</fullName>
    </submittedName>
</protein>
<dbReference type="InterPro" id="IPR036291">
    <property type="entry name" value="NAD(P)-bd_dom_sf"/>
</dbReference>
<dbReference type="Gene3D" id="3.40.50.720">
    <property type="entry name" value="NAD(P)-binding Rossmann-like Domain"/>
    <property type="match status" value="2"/>
</dbReference>
<keyword evidence="4" id="KW-1185">Reference proteome</keyword>
<reference evidence="3 4" key="1">
    <citation type="journal article" date="2018" name="Sci. Rep.">
        <title>Comparative genomics provides insights into the lifestyle and reveals functional heterogeneity of dark septate endophytic fungi.</title>
        <authorList>
            <person name="Knapp D.G."/>
            <person name="Nemeth J.B."/>
            <person name="Barry K."/>
            <person name="Hainaut M."/>
            <person name="Henrissat B."/>
            <person name="Johnson J."/>
            <person name="Kuo A."/>
            <person name="Lim J.H.P."/>
            <person name="Lipzen A."/>
            <person name="Nolan M."/>
            <person name="Ohm R.A."/>
            <person name="Tamas L."/>
            <person name="Grigoriev I.V."/>
            <person name="Spatafora J.W."/>
            <person name="Nagy L.G."/>
            <person name="Kovacs G.M."/>
        </authorList>
    </citation>
    <scope>NUCLEOTIDE SEQUENCE [LARGE SCALE GENOMIC DNA]</scope>
    <source>
        <strain evidence="3 4">DSE2036</strain>
    </source>
</reference>
<organism evidence="3 4">
    <name type="scientific">Periconia macrospinosa</name>
    <dbReference type="NCBI Taxonomy" id="97972"/>
    <lineage>
        <taxon>Eukaryota</taxon>
        <taxon>Fungi</taxon>
        <taxon>Dikarya</taxon>
        <taxon>Ascomycota</taxon>
        <taxon>Pezizomycotina</taxon>
        <taxon>Dothideomycetes</taxon>
        <taxon>Pleosporomycetidae</taxon>
        <taxon>Pleosporales</taxon>
        <taxon>Massarineae</taxon>
        <taxon>Periconiaceae</taxon>
        <taxon>Periconia</taxon>
    </lineage>
</organism>
<evidence type="ECO:0000313" key="4">
    <source>
        <dbReference type="Proteomes" id="UP000244855"/>
    </source>
</evidence>
<dbReference type="STRING" id="97972.A0A2V1DFN1"/>
<dbReference type="GO" id="GO:0016491">
    <property type="term" value="F:oxidoreductase activity"/>
    <property type="evidence" value="ECO:0007669"/>
    <property type="project" value="UniProtKB-KW"/>
</dbReference>
<evidence type="ECO:0000256" key="1">
    <source>
        <dbReference type="ARBA" id="ARBA00006484"/>
    </source>
</evidence>
<evidence type="ECO:0000256" key="2">
    <source>
        <dbReference type="ARBA" id="ARBA00023002"/>
    </source>
</evidence>
<dbReference type="PANTHER" id="PTHR24320:SF154">
    <property type="entry name" value="OXIDOREDUCTASE, SHORT-CHAIN DEHYDROGENASE_REDUCTASE FAMILY (AFU_ORTHOLOGUE AFUA_2G04560)"/>
    <property type="match status" value="1"/>
</dbReference>
<dbReference type="Pfam" id="PF00106">
    <property type="entry name" value="adh_short"/>
    <property type="match status" value="1"/>
</dbReference>
<dbReference type="SUPFAM" id="SSF51735">
    <property type="entry name" value="NAD(P)-binding Rossmann-fold domains"/>
    <property type="match status" value="1"/>
</dbReference>
<dbReference type="Proteomes" id="UP000244855">
    <property type="component" value="Unassembled WGS sequence"/>
</dbReference>
<dbReference type="PANTHER" id="PTHR24320">
    <property type="entry name" value="RETINOL DEHYDROGENASE"/>
    <property type="match status" value="1"/>
</dbReference>
<dbReference type="InterPro" id="IPR002347">
    <property type="entry name" value="SDR_fam"/>
</dbReference>
<dbReference type="OrthoDB" id="191139at2759"/>
<dbReference type="AlphaFoldDB" id="A0A2V1DFN1"/>
<keyword evidence="2" id="KW-0560">Oxidoreductase</keyword>
<proteinExistence type="inferred from homology"/>
<dbReference type="EMBL" id="KZ805453">
    <property type="protein sequence ID" value="PVH96848.1"/>
    <property type="molecule type" value="Genomic_DNA"/>
</dbReference>
<comment type="similarity">
    <text evidence="1">Belongs to the short-chain dehydrogenases/reductases (SDR) family.</text>
</comment>
<sequence length="242" mass="26244">MPGDHFDKKTSPNLTDQAILITGGIGAEIIKELLKHNLGYIIFPGCNAKSAEAVTKRVQKAAPTAAITFIACDLASLASVKAAADKILADLSHLDIFMANAGIMSKPAGFTGFRAGQFHFDRLKTTMEGPMGRGLRYSNSKLANILYVRELAKRYPKLLAFSLTPGVVGTSLVSDLTLTDRIMIYASQLGRVRTPEQGSFNHLWAISSPRDSIKRGPFYEPVGKVSKIETTHTKDPELPGKL</sequence>